<dbReference type="InterPro" id="IPR036412">
    <property type="entry name" value="HAD-like_sf"/>
</dbReference>
<comment type="caution">
    <text evidence="1">The sequence shown here is derived from an EMBL/GenBank/DDBJ whole genome shotgun (WGS) entry which is preliminary data.</text>
</comment>
<accession>A0A941GN77</accession>
<dbReference type="SUPFAM" id="SSF56784">
    <property type="entry name" value="HAD-like"/>
    <property type="match status" value="1"/>
</dbReference>
<dbReference type="InterPro" id="IPR023214">
    <property type="entry name" value="HAD_sf"/>
</dbReference>
<organism evidence="1 2">
    <name type="scientific">Gomphosphaeria aponina SAG 52.96 = DSM 107014</name>
    <dbReference type="NCBI Taxonomy" id="1521640"/>
    <lineage>
        <taxon>Bacteria</taxon>
        <taxon>Bacillati</taxon>
        <taxon>Cyanobacteriota</taxon>
        <taxon>Cyanophyceae</taxon>
        <taxon>Oscillatoriophycideae</taxon>
        <taxon>Chroococcales</taxon>
        <taxon>Gomphosphaeriaceae</taxon>
        <taxon>Gomphosphaeria</taxon>
    </lineage>
</organism>
<dbReference type="Gene3D" id="3.40.50.1000">
    <property type="entry name" value="HAD superfamily/HAD-like"/>
    <property type="match status" value="1"/>
</dbReference>
<proteinExistence type="predicted"/>
<dbReference type="AlphaFoldDB" id="A0A941GN77"/>
<protein>
    <submittedName>
        <fullName evidence="1">Uncharacterized protein</fullName>
    </submittedName>
</protein>
<evidence type="ECO:0000313" key="2">
    <source>
        <dbReference type="Proteomes" id="UP000767446"/>
    </source>
</evidence>
<evidence type="ECO:0000313" key="1">
    <source>
        <dbReference type="EMBL" id="MBR8826550.1"/>
    </source>
</evidence>
<dbReference type="Proteomes" id="UP000767446">
    <property type="component" value="Unassembled WGS sequence"/>
</dbReference>
<sequence length="678" mass="78763">MKKIYSFDIFETCIIRTVAQPTDLFYLLFSQILKTQKITSTPELLDELVKQRINCEIQARQHYNNQEDITIKEIYEFFHHPTLTLDKEQLINAELEVEYQCLRPILAIKSQIEQLRKEGKRVIFISDMYLPPSFMKKCLLAHEIAQGDDSIYVSGAIGLTKATGNLFQYILEKEKIKPQQLHHTGDNIYSDVLIPQKLGIKTIYFKDSQLNRYERETITQSLAPVEVRSLIAGISRAVRLNCADNLNISPELAQLAANVIAPLLTSYVFWVIQDANQKGINRLYFVSRDGQILLKIAQELGKYIATPECRYLYGSRQAWFLPSLTEVKREKLDWLILQGHSTSLKSLCKKLGITPEEIKTVLPKYNLSLDLIDKQLNPQEIEKFWQMLANPEVSNLILEKIAINRQVTLKYFEQEGLLKDNKWAIVDVGWTLKTQRSLKIILSQGNFVDEVKGYYLGIFRDRILAQDVGTYNAYLVQEALSFTHLSEKFFKEQAIIEELFTRANHGSVIQYHKQDNQIVPVLKLINNHQEKISNELQKIIRKYTQEIAQTDILKTQLQELKIISLTNTIKFLTNPTAKEAKMVGLFQHGDDQNESRLCPLARKVAFKDLIYFAARLLKIRERRDYQLAVLWREGSIALSHPLIQLMFKIIISVQEYAKSNKPLWLYKLWLNIKKQYKD</sequence>
<dbReference type="EMBL" id="JADQBC010000005">
    <property type="protein sequence ID" value="MBR8826550.1"/>
    <property type="molecule type" value="Genomic_DNA"/>
</dbReference>
<gene>
    <name evidence="1" type="ORF">DSM107014_01370</name>
</gene>
<dbReference type="Gene3D" id="1.10.150.520">
    <property type="match status" value="1"/>
</dbReference>
<reference evidence="1" key="1">
    <citation type="submission" date="2021-02" db="EMBL/GenBank/DDBJ databases">
        <title>Metagenome analyses of Stigonema ocellatum DSM 106950, Chlorogloea purpurea SAG 13.99 and Gomphosphaeria aponina DSM 107014.</title>
        <authorList>
            <person name="Marter P."/>
            <person name="Huang S."/>
        </authorList>
    </citation>
    <scope>NUCLEOTIDE SEQUENCE</scope>
    <source>
        <strain evidence="1">JP213</strain>
    </source>
</reference>
<name>A0A941GN77_9CHRO</name>